<sequence>MKKEWQIPVLEVLDVKMTMLGKDGDYTDAAFPQNTPKGKLTFS</sequence>
<reference evidence="1 2" key="2">
    <citation type="submission" date="2024-05" db="EMBL/GenBank/DDBJ databases">
        <authorList>
            <person name="Zheng X."/>
        </authorList>
    </citation>
    <scope>NUCLEOTIDE SEQUENCE [LARGE SCALE GENOMIC DNA]</scope>
    <source>
        <strain evidence="1 2">C4-10</strain>
    </source>
</reference>
<organism evidence="1 2">
    <name type="scientific">Priestia aryabhattai</name>
    <name type="common">Bacillus aryabhattai</name>
    <dbReference type="NCBI Taxonomy" id="412384"/>
    <lineage>
        <taxon>Bacteria</taxon>
        <taxon>Bacillati</taxon>
        <taxon>Bacillota</taxon>
        <taxon>Bacilli</taxon>
        <taxon>Bacillales</taxon>
        <taxon>Bacillaceae</taxon>
        <taxon>Priestia</taxon>
    </lineage>
</organism>
<dbReference type="EMBL" id="JBDIVD010000001">
    <property type="protein sequence ID" value="MEN3153359.1"/>
    <property type="molecule type" value="Genomic_DNA"/>
</dbReference>
<dbReference type="InterPro" id="IPR049825">
    <property type="entry name" value="Lasso_PadeA-like"/>
</dbReference>
<dbReference type="RefSeq" id="WP_221840481.1">
    <property type="nucleotide sequence ID" value="NZ_CP025621.1"/>
</dbReference>
<dbReference type="NCBIfam" id="NF033524">
    <property type="entry name" value="lasso_PadeA_fam"/>
    <property type="match status" value="1"/>
</dbReference>
<name>A0ABD5KR90_PRIAR</name>
<dbReference type="AlphaFoldDB" id="A0ABD5KR90"/>
<dbReference type="Proteomes" id="UP001418804">
    <property type="component" value="Unassembled WGS sequence"/>
</dbReference>
<protein>
    <submittedName>
        <fullName evidence="1">Paeninodin family lasso peptide</fullName>
    </submittedName>
</protein>
<accession>A0ABD5KR90</accession>
<comment type="caution">
    <text evidence="1">The sequence shown here is derived from an EMBL/GenBank/DDBJ whole genome shotgun (WGS) entry which is preliminary data.</text>
</comment>
<evidence type="ECO:0000313" key="2">
    <source>
        <dbReference type="Proteomes" id="UP001418804"/>
    </source>
</evidence>
<gene>
    <name evidence="1" type="ORF">ABDD91_10965</name>
</gene>
<reference evidence="1 2" key="1">
    <citation type="submission" date="2024-05" db="EMBL/GenBank/DDBJ databases">
        <title>The mechanism of isolation and screening of efficient mineral weathering bacteria priestia aryabhattai c4-10 with weathered biotite.</title>
        <authorList>
            <person name="Yang S."/>
        </authorList>
    </citation>
    <scope>NUCLEOTIDE SEQUENCE [LARGE SCALE GENOMIC DNA]</scope>
    <source>
        <strain evidence="1 2">C4-10</strain>
    </source>
</reference>
<evidence type="ECO:0000313" key="1">
    <source>
        <dbReference type="EMBL" id="MEN3153359.1"/>
    </source>
</evidence>
<proteinExistence type="predicted"/>